<gene>
    <name evidence="1" type="ORF">MSAN_00376100</name>
</gene>
<sequence length="418" mass="46931">MLSLRRGAAHPLRSRIIVRGFAAYSPKVRAFPFKVSPSEAIAQLSIAGVQVSSTRSDAPQPRKIVPVYFPAWFIDAEIEAKVTLLSVKDDMTVYFHNSYLPGYTGLDKLAGVSLLSDSLALAEAVPFTEELATQRDTKVTCLPFKTTPFLALDATNSLSSDQCRINEVLSLDSSSITAKLICAYPVLIPLYLAQSTDNKTVVLEAHHEEGRILEERGPNDNVFEKDDRRAQMHQMLRSLGLPPPSPNDGVALRLLRFFEKAVLETENSIDKMEAMAEGLFAYLRGAPTPFVNIAGVTIASTFRNWNYIHVRDFQHWVDKFRTTGTIPTSPNDTDIMLDPRVRPFIQDEVTAVRKFMKISHEIFMAHLILESVAKGDRPYTSREREFAEKNAGSLDVSREKAIPSWWKEWQENSTKKPS</sequence>
<proteinExistence type="predicted"/>
<dbReference type="AlphaFoldDB" id="A0A8H6ZFX0"/>
<dbReference type="OrthoDB" id="2349883at2759"/>
<comment type="caution">
    <text evidence="1">The sequence shown here is derived from an EMBL/GenBank/DDBJ whole genome shotgun (WGS) entry which is preliminary data.</text>
</comment>
<accession>A0A8H6ZFX0</accession>
<dbReference type="EMBL" id="JACAZH010000002">
    <property type="protein sequence ID" value="KAF7374900.1"/>
    <property type="molecule type" value="Genomic_DNA"/>
</dbReference>
<reference evidence="1" key="1">
    <citation type="submission" date="2020-05" db="EMBL/GenBank/DDBJ databases">
        <title>Mycena genomes resolve the evolution of fungal bioluminescence.</title>
        <authorList>
            <person name="Tsai I.J."/>
        </authorList>
    </citation>
    <scope>NUCLEOTIDE SEQUENCE</scope>
    <source>
        <strain evidence="1">160909Yilan</strain>
    </source>
</reference>
<organism evidence="1 2">
    <name type="scientific">Mycena sanguinolenta</name>
    <dbReference type="NCBI Taxonomy" id="230812"/>
    <lineage>
        <taxon>Eukaryota</taxon>
        <taxon>Fungi</taxon>
        <taxon>Dikarya</taxon>
        <taxon>Basidiomycota</taxon>
        <taxon>Agaricomycotina</taxon>
        <taxon>Agaricomycetes</taxon>
        <taxon>Agaricomycetidae</taxon>
        <taxon>Agaricales</taxon>
        <taxon>Marasmiineae</taxon>
        <taxon>Mycenaceae</taxon>
        <taxon>Mycena</taxon>
    </lineage>
</organism>
<evidence type="ECO:0000313" key="1">
    <source>
        <dbReference type="EMBL" id="KAF7374900.1"/>
    </source>
</evidence>
<keyword evidence="2" id="KW-1185">Reference proteome</keyword>
<name>A0A8H6ZFX0_9AGAR</name>
<evidence type="ECO:0000313" key="2">
    <source>
        <dbReference type="Proteomes" id="UP000623467"/>
    </source>
</evidence>
<dbReference type="Proteomes" id="UP000623467">
    <property type="component" value="Unassembled WGS sequence"/>
</dbReference>
<protein>
    <submittedName>
        <fullName evidence="1">Uncharacterized protein</fullName>
    </submittedName>
</protein>